<feature type="domain" description="PIN" evidence="7">
    <location>
        <begin position="1"/>
        <end position="107"/>
    </location>
</feature>
<dbReference type="CDD" id="cd18738">
    <property type="entry name" value="PIN_VapC4-5_FitB-like"/>
    <property type="match status" value="1"/>
</dbReference>
<protein>
    <submittedName>
        <fullName evidence="8">PIN domain nuclease</fullName>
    </submittedName>
</protein>
<gene>
    <name evidence="8" type="ORF">DLD82_13305</name>
</gene>
<evidence type="ECO:0000313" key="8">
    <source>
        <dbReference type="EMBL" id="PWR71850.1"/>
    </source>
</evidence>
<dbReference type="AlphaFoldDB" id="A0A2V2MZT7"/>
<keyword evidence="4" id="KW-0378">Hydrolase</keyword>
<keyword evidence="2" id="KW-0540">Nuclease</keyword>
<keyword evidence="9" id="KW-1185">Reference proteome</keyword>
<dbReference type="OrthoDB" id="114633at2157"/>
<dbReference type="GO" id="GO:0016787">
    <property type="term" value="F:hydrolase activity"/>
    <property type="evidence" value="ECO:0007669"/>
    <property type="project" value="UniProtKB-KW"/>
</dbReference>
<evidence type="ECO:0000256" key="6">
    <source>
        <dbReference type="ARBA" id="ARBA00038093"/>
    </source>
</evidence>
<dbReference type="InterPro" id="IPR050556">
    <property type="entry name" value="Type_II_TA_system_RNase"/>
</dbReference>
<dbReference type="Gene3D" id="3.40.50.1010">
    <property type="entry name" value="5'-nuclease"/>
    <property type="match status" value="1"/>
</dbReference>
<accession>A0A2V2MZT7</accession>
<dbReference type="Pfam" id="PF01850">
    <property type="entry name" value="PIN"/>
    <property type="match status" value="1"/>
</dbReference>
<dbReference type="EMBL" id="QGMZ01000029">
    <property type="protein sequence ID" value="PWR71850.1"/>
    <property type="molecule type" value="Genomic_DNA"/>
</dbReference>
<evidence type="ECO:0000259" key="7">
    <source>
        <dbReference type="Pfam" id="PF01850"/>
    </source>
</evidence>
<dbReference type="PANTHER" id="PTHR33653:SF1">
    <property type="entry name" value="RIBONUCLEASE VAPC2"/>
    <property type="match status" value="1"/>
</dbReference>
<reference evidence="8 9" key="1">
    <citation type="submission" date="2018-05" db="EMBL/GenBank/DDBJ databases">
        <title>Draft genome of Methanospirillum stamsii Pt1.</title>
        <authorList>
            <person name="Dueholm M.S."/>
            <person name="Nielsen P.H."/>
            <person name="Bakmann L.F."/>
            <person name="Otzen D.E."/>
        </authorList>
    </citation>
    <scope>NUCLEOTIDE SEQUENCE [LARGE SCALE GENOMIC DNA]</scope>
    <source>
        <strain evidence="8 9">Pt1</strain>
    </source>
</reference>
<sequence>MLIDSNIIIYAVQPQEEKIRTLIEKNAPYVSVISYVEVLGYHKLNNKEREYLEIFFRTAKMLPISQNVLDYAVKLRQIRKMTLGDALIAGTAIAYQIKLVTRNTQDFQWIDNLELINPFEKG</sequence>
<proteinExistence type="inferred from homology"/>
<comment type="cofactor">
    <cofactor evidence="1">
        <name>Mg(2+)</name>
        <dbReference type="ChEBI" id="CHEBI:18420"/>
    </cofactor>
</comment>
<keyword evidence="5" id="KW-0460">Magnesium</keyword>
<evidence type="ECO:0000256" key="2">
    <source>
        <dbReference type="ARBA" id="ARBA00022722"/>
    </source>
</evidence>
<evidence type="ECO:0000256" key="1">
    <source>
        <dbReference type="ARBA" id="ARBA00001946"/>
    </source>
</evidence>
<dbReference type="PANTHER" id="PTHR33653">
    <property type="entry name" value="RIBONUCLEASE VAPC2"/>
    <property type="match status" value="1"/>
</dbReference>
<name>A0A2V2MZT7_9EURY</name>
<evidence type="ECO:0000256" key="3">
    <source>
        <dbReference type="ARBA" id="ARBA00022723"/>
    </source>
</evidence>
<keyword evidence="3" id="KW-0479">Metal-binding</keyword>
<dbReference type="GO" id="GO:0004518">
    <property type="term" value="F:nuclease activity"/>
    <property type="evidence" value="ECO:0007669"/>
    <property type="project" value="UniProtKB-KW"/>
</dbReference>
<evidence type="ECO:0000256" key="4">
    <source>
        <dbReference type="ARBA" id="ARBA00022801"/>
    </source>
</evidence>
<comment type="caution">
    <text evidence="8">The sequence shown here is derived from an EMBL/GenBank/DDBJ whole genome shotgun (WGS) entry which is preliminary data.</text>
</comment>
<evidence type="ECO:0000256" key="5">
    <source>
        <dbReference type="ARBA" id="ARBA00022842"/>
    </source>
</evidence>
<dbReference type="SUPFAM" id="SSF88723">
    <property type="entry name" value="PIN domain-like"/>
    <property type="match status" value="1"/>
</dbReference>
<dbReference type="InterPro" id="IPR002716">
    <property type="entry name" value="PIN_dom"/>
</dbReference>
<dbReference type="Proteomes" id="UP000245934">
    <property type="component" value="Unassembled WGS sequence"/>
</dbReference>
<dbReference type="GO" id="GO:0046872">
    <property type="term" value="F:metal ion binding"/>
    <property type="evidence" value="ECO:0007669"/>
    <property type="project" value="UniProtKB-KW"/>
</dbReference>
<dbReference type="InterPro" id="IPR029060">
    <property type="entry name" value="PIN-like_dom_sf"/>
</dbReference>
<organism evidence="8 9">
    <name type="scientific">Methanospirillum stamsii</name>
    <dbReference type="NCBI Taxonomy" id="1277351"/>
    <lineage>
        <taxon>Archaea</taxon>
        <taxon>Methanobacteriati</taxon>
        <taxon>Methanobacteriota</taxon>
        <taxon>Stenosarchaea group</taxon>
        <taxon>Methanomicrobia</taxon>
        <taxon>Methanomicrobiales</taxon>
        <taxon>Methanospirillaceae</taxon>
        <taxon>Methanospirillum</taxon>
    </lineage>
</organism>
<comment type="similarity">
    <text evidence="6">Belongs to the PINc/VapC protein family.</text>
</comment>
<evidence type="ECO:0000313" key="9">
    <source>
        <dbReference type="Proteomes" id="UP000245934"/>
    </source>
</evidence>